<dbReference type="Proteomes" id="UP000027195">
    <property type="component" value="Unassembled WGS sequence"/>
</dbReference>
<organism evidence="1 2">
    <name type="scientific">Botryobasidium botryosum (strain FD-172 SS1)</name>
    <dbReference type="NCBI Taxonomy" id="930990"/>
    <lineage>
        <taxon>Eukaryota</taxon>
        <taxon>Fungi</taxon>
        <taxon>Dikarya</taxon>
        <taxon>Basidiomycota</taxon>
        <taxon>Agaricomycotina</taxon>
        <taxon>Agaricomycetes</taxon>
        <taxon>Cantharellales</taxon>
        <taxon>Botryobasidiaceae</taxon>
        <taxon>Botryobasidium</taxon>
    </lineage>
</organism>
<proteinExistence type="predicted"/>
<evidence type="ECO:0000313" key="2">
    <source>
        <dbReference type="Proteomes" id="UP000027195"/>
    </source>
</evidence>
<dbReference type="AlphaFoldDB" id="A0A067MQE9"/>
<evidence type="ECO:0000313" key="1">
    <source>
        <dbReference type="EMBL" id="KDQ17963.1"/>
    </source>
</evidence>
<accession>A0A067MQE9</accession>
<protein>
    <submittedName>
        <fullName evidence="1">Uncharacterized protein</fullName>
    </submittedName>
</protein>
<gene>
    <name evidence="1" type="ORF">BOTBODRAFT_545154</name>
</gene>
<reference evidence="2" key="1">
    <citation type="journal article" date="2014" name="Proc. Natl. Acad. Sci. U.S.A.">
        <title>Extensive sampling of basidiomycete genomes demonstrates inadequacy of the white-rot/brown-rot paradigm for wood decay fungi.</title>
        <authorList>
            <person name="Riley R."/>
            <person name="Salamov A.A."/>
            <person name="Brown D.W."/>
            <person name="Nagy L.G."/>
            <person name="Floudas D."/>
            <person name="Held B.W."/>
            <person name="Levasseur A."/>
            <person name="Lombard V."/>
            <person name="Morin E."/>
            <person name="Otillar R."/>
            <person name="Lindquist E.A."/>
            <person name="Sun H."/>
            <person name="LaButti K.M."/>
            <person name="Schmutz J."/>
            <person name="Jabbour D."/>
            <person name="Luo H."/>
            <person name="Baker S.E."/>
            <person name="Pisabarro A.G."/>
            <person name="Walton J.D."/>
            <person name="Blanchette R.A."/>
            <person name="Henrissat B."/>
            <person name="Martin F."/>
            <person name="Cullen D."/>
            <person name="Hibbett D.S."/>
            <person name="Grigoriev I.V."/>
        </authorList>
    </citation>
    <scope>NUCLEOTIDE SEQUENCE [LARGE SCALE GENOMIC DNA]</scope>
    <source>
        <strain evidence="2">FD-172 SS1</strain>
    </source>
</reference>
<keyword evidence="2" id="KW-1185">Reference proteome</keyword>
<sequence length="82" mass="8975">MFLNEHGGGSRSKRRGQGLELSVFSCSSGASSRFKREDDSWIDRLSREMGAATGCHQLACTVYIYISVSWVGAAHTLAQGYE</sequence>
<dbReference type="EMBL" id="KL198022">
    <property type="protein sequence ID" value="KDQ17963.1"/>
    <property type="molecule type" value="Genomic_DNA"/>
</dbReference>
<dbReference type="InParanoid" id="A0A067MQE9"/>
<name>A0A067MQE9_BOTB1</name>
<dbReference type="HOGENOM" id="CLU_2558000_0_0_1"/>